<feature type="region of interest" description="Disordered" evidence="3">
    <location>
        <begin position="160"/>
        <end position="185"/>
    </location>
</feature>
<evidence type="ECO:0000256" key="2">
    <source>
        <dbReference type="SAM" id="Coils"/>
    </source>
</evidence>
<feature type="domain" description="C2H2-type" evidence="5">
    <location>
        <begin position="639"/>
        <end position="669"/>
    </location>
</feature>
<feature type="compositionally biased region" description="Basic and acidic residues" evidence="3">
    <location>
        <begin position="1124"/>
        <end position="1138"/>
    </location>
</feature>
<evidence type="ECO:0000256" key="1">
    <source>
        <dbReference type="PROSITE-ProRule" id="PRU00042"/>
    </source>
</evidence>
<evidence type="ECO:0000313" key="6">
    <source>
        <dbReference type="EMBL" id="GMH78857.1"/>
    </source>
</evidence>
<feature type="coiled-coil region" evidence="2">
    <location>
        <begin position="670"/>
        <end position="729"/>
    </location>
</feature>
<feature type="region of interest" description="Disordered" evidence="3">
    <location>
        <begin position="845"/>
        <end position="864"/>
    </location>
</feature>
<dbReference type="InterPro" id="IPR000253">
    <property type="entry name" value="FHA_dom"/>
</dbReference>
<reference evidence="7" key="1">
    <citation type="journal article" date="2023" name="Commun. Biol.">
        <title>Genome analysis of Parmales, the sister group of diatoms, reveals the evolutionary specialization of diatoms from phago-mixotrophs to photoautotrophs.</title>
        <authorList>
            <person name="Ban H."/>
            <person name="Sato S."/>
            <person name="Yoshikawa S."/>
            <person name="Yamada K."/>
            <person name="Nakamura Y."/>
            <person name="Ichinomiya M."/>
            <person name="Sato N."/>
            <person name="Blanc-Mathieu R."/>
            <person name="Endo H."/>
            <person name="Kuwata A."/>
            <person name="Ogata H."/>
        </authorList>
    </citation>
    <scope>NUCLEOTIDE SEQUENCE [LARGE SCALE GENOMIC DNA]</scope>
</reference>
<comment type="caution">
    <text evidence="6">The sequence shown here is derived from an EMBL/GenBank/DDBJ whole genome shotgun (WGS) entry which is preliminary data.</text>
</comment>
<keyword evidence="2" id="KW-0175">Coiled coil</keyword>
<feature type="region of interest" description="Disordered" evidence="3">
    <location>
        <begin position="1248"/>
        <end position="1273"/>
    </location>
</feature>
<evidence type="ECO:0000313" key="7">
    <source>
        <dbReference type="Proteomes" id="UP001162640"/>
    </source>
</evidence>
<feature type="region of interest" description="Disordered" evidence="3">
    <location>
        <begin position="1124"/>
        <end position="1183"/>
    </location>
</feature>
<dbReference type="PROSITE" id="PS50006">
    <property type="entry name" value="FHA_DOMAIN"/>
    <property type="match status" value="1"/>
</dbReference>
<dbReference type="SUPFAM" id="SSF49879">
    <property type="entry name" value="SMAD/FHA domain"/>
    <property type="match status" value="1"/>
</dbReference>
<dbReference type="PROSITE" id="PS50157">
    <property type="entry name" value="ZINC_FINGER_C2H2_2"/>
    <property type="match status" value="1"/>
</dbReference>
<keyword evidence="1" id="KW-0863">Zinc-finger</keyword>
<accession>A0A9W7EHF5</accession>
<evidence type="ECO:0000259" key="4">
    <source>
        <dbReference type="PROSITE" id="PS50006"/>
    </source>
</evidence>
<keyword evidence="1" id="KW-0479">Metal-binding</keyword>
<dbReference type="Proteomes" id="UP001162640">
    <property type="component" value="Unassembled WGS sequence"/>
</dbReference>
<feature type="coiled-coil region" evidence="2">
    <location>
        <begin position="573"/>
        <end position="636"/>
    </location>
</feature>
<evidence type="ECO:0000259" key="5">
    <source>
        <dbReference type="PROSITE" id="PS50157"/>
    </source>
</evidence>
<dbReference type="InterPro" id="IPR013087">
    <property type="entry name" value="Znf_C2H2_type"/>
</dbReference>
<feature type="compositionally biased region" description="Basic and acidic residues" evidence="3">
    <location>
        <begin position="306"/>
        <end position="316"/>
    </location>
</feature>
<keyword evidence="1" id="KW-0862">Zinc</keyword>
<feature type="region of interest" description="Disordered" evidence="3">
    <location>
        <begin position="737"/>
        <end position="772"/>
    </location>
</feature>
<dbReference type="GO" id="GO:0008270">
    <property type="term" value="F:zinc ion binding"/>
    <property type="evidence" value="ECO:0007669"/>
    <property type="project" value="UniProtKB-KW"/>
</dbReference>
<dbReference type="EMBL" id="BLQM01000257">
    <property type="protein sequence ID" value="GMH78857.1"/>
    <property type="molecule type" value="Genomic_DNA"/>
</dbReference>
<feature type="compositionally biased region" description="Gly residues" evidence="3">
    <location>
        <begin position="1254"/>
        <end position="1269"/>
    </location>
</feature>
<protein>
    <recommendedName>
        <fullName evidence="8">C2H2-type domain-containing protein</fullName>
    </recommendedName>
</protein>
<organism evidence="6 7">
    <name type="scientific">Triparma laevis f. inornata</name>
    <dbReference type="NCBI Taxonomy" id="1714386"/>
    <lineage>
        <taxon>Eukaryota</taxon>
        <taxon>Sar</taxon>
        <taxon>Stramenopiles</taxon>
        <taxon>Ochrophyta</taxon>
        <taxon>Bolidophyceae</taxon>
        <taxon>Parmales</taxon>
        <taxon>Triparmaceae</taxon>
        <taxon>Triparma</taxon>
    </lineage>
</organism>
<gene>
    <name evidence="6" type="ORF">TL16_g07958</name>
</gene>
<dbReference type="Gene3D" id="2.60.200.20">
    <property type="match status" value="1"/>
</dbReference>
<feature type="compositionally biased region" description="Low complexity" evidence="3">
    <location>
        <begin position="845"/>
        <end position="862"/>
    </location>
</feature>
<evidence type="ECO:0000256" key="3">
    <source>
        <dbReference type="SAM" id="MobiDB-lite"/>
    </source>
</evidence>
<sequence>MDNAMIHIAEGYQSEWTSRAELQEKHRRDNLFGVKINKKEQQEFKELVPLRKHFEKLSENGKGAGSSLEKISNILAPHETYKSSLNELLLLFQNVDVAGEKRRALMKEKAEKEEAEREMKRKIDGGSEIERKMEERKKSERTKVKRLKWWQKIDDTGNLDLEDSPTKENANHPLDSTPNCKRTKTHRPALNHRSFHYVLTLTRQNKSHYRNLRQQTHTLKRVVLSELTLKIYSDQRLWFHRWNDQERLLGAALETFVEEANNRKKKEDEDRKIEEKKKRVVDPIKSKEEIKKEKRETRLKRRETRRKIEEKEEEGKSIPVTPAVEERRKHVFEELSAALTTALPVKKSYHDMNFFHNLMKYHRSSAFSRPKWVTWCAYRNKLRDLEARAEELEVEKNKIEGVETCPMKFKHGVKDHCKTCGRRIIKNIEMWLTNVTEPKTRVESFLHMDHVLSYCKSQAVVNAGERLNMEREIYDLEIHLFGQCAGYLQRKYAVHRGYVNVRTREEKVNFSEDDYKDRRFEFMAEEVRNGQSDTAMLYVKYADIEDKLEAYFHYNAKLRRRRLRMAGKRIIRIYRQRKITKQLEAKLEEEEKNKEMREHMKMVEEERARVAAAAEKKTVEDMRAEVKKRLDKHEKDNTFVCPRRECCRKTFHSKELYQMHERIHINQDIKENAIKAKKKVEAEARLEREKAFLKDVHAKREERKKQQEEEKKEAERLELAENLANLELTLDDDMSINSNLSDASLGENGNDDPTDPANHQSSSASDNNSPGIDLEEFYRVTSPSHYAQHIQHFEQRPTSPSVPKLFLDFQGGAASLGAPPMSLSEMLREENERLRLAQAEEMVSSFSLNSSSNPNSKSRLPSVGPMYNDDISLTSSITDDFDFRSEQDFRSARSSVTGVDLEDAIAELEAAKRDIHDNFSSPRFVLISTHVMPSEDLPLEFFLNKSLIRAGRSDNTHVMPSEDLPQEFFLNKSLIRAGRSDKCDLTFQPMVNAHMIGKVHMLIYTTWNEDGSIDVFVRDNKTKFGTYMLNESGVKKCPGLTALVDNSVHMQHGDKLLICRDFAEAAPYEIIYQLKMPNSGVGNRKNARGLGGGKRNISNNINVTGHLKEIPKLIESGSFWWDEGKEEGAGEGGDERSEGSSARNRIASRVARLRKAANGEKPSRRGTANGIGGSGSGAVSLPSLRGARKIGGLESEENSFDESTLASISDSETYDSYGDLGSIGSLNSSSVNTIVTAGGSVKSAPVKKSRFMTSGGGGSVGGSSGGGDGYSKKRQIKDKYSKLTRARNRFQANNFLTVVDGKVVIER</sequence>
<feature type="domain" description="FHA" evidence="4">
    <location>
        <begin position="975"/>
        <end position="1028"/>
    </location>
</feature>
<name>A0A9W7EHF5_9STRA</name>
<feature type="region of interest" description="Disordered" evidence="3">
    <location>
        <begin position="293"/>
        <end position="316"/>
    </location>
</feature>
<proteinExistence type="predicted"/>
<feature type="compositionally biased region" description="Polar residues" evidence="3">
    <location>
        <begin position="757"/>
        <end position="770"/>
    </location>
</feature>
<evidence type="ECO:0008006" key="8">
    <source>
        <dbReference type="Google" id="ProtNLM"/>
    </source>
</evidence>
<feature type="region of interest" description="Disordered" evidence="3">
    <location>
        <begin position="108"/>
        <end position="127"/>
    </location>
</feature>
<dbReference type="InterPro" id="IPR008984">
    <property type="entry name" value="SMAD_FHA_dom_sf"/>
</dbReference>